<gene>
    <name evidence="1" type="ORF">LARI1_G009225</name>
</gene>
<reference evidence="1 2" key="1">
    <citation type="submission" date="2018-05" db="EMBL/GenBank/DDBJ databases">
        <title>Whole genome sequencing for identification of molecular markers to develop diagnostic detection tools for the regulated plant pathogen Lachnellula willkommii.</title>
        <authorList>
            <person name="Giroux E."/>
            <person name="Bilodeau G."/>
        </authorList>
    </citation>
    <scope>NUCLEOTIDE SEQUENCE [LARGE SCALE GENOMIC DNA]</scope>
    <source>
        <strain evidence="1 2">CBS 203.66</strain>
    </source>
</reference>
<dbReference type="AlphaFoldDB" id="A0A8T9B3V0"/>
<comment type="caution">
    <text evidence="1">The sequence shown here is derived from an EMBL/GenBank/DDBJ whole genome shotgun (WGS) entry which is preliminary data.</text>
</comment>
<protein>
    <submittedName>
        <fullName evidence="1">Uncharacterized protein</fullName>
    </submittedName>
</protein>
<name>A0A8T9B3V0_9HELO</name>
<dbReference type="Proteomes" id="UP000469559">
    <property type="component" value="Unassembled WGS sequence"/>
</dbReference>
<sequence length="79" mass="8909">MERTYTELGGSKGYTSKPTLWPQIPVGGCNTFSKAFFSPRETFNRLGFSAGEPRIKPYTYIDQGFCLAAFSYAGRHYHT</sequence>
<organism evidence="1 2">
    <name type="scientific">Lachnellula arida</name>
    <dbReference type="NCBI Taxonomy" id="1316785"/>
    <lineage>
        <taxon>Eukaryota</taxon>
        <taxon>Fungi</taxon>
        <taxon>Dikarya</taxon>
        <taxon>Ascomycota</taxon>
        <taxon>Pezizomycotina</taxon>
        <taxon>Leotiomycetes</taxon>
        <taxon>Helotiales</taxon>
        <taxon>Lachnaceae</taxon>
        <taxon>Lachnellula</taxon>
    </lineage>
</organism>
<dbReference type="EMBL" id="QGMF01000703">
    <property type="protein sequence ID" value="TVY14365.1"/>
    <property type="molecule type" value="Genomic_DNA"/>
</dbReference>
<proteinExistence type="predicted"/>
<accession>A0A8T9B3V0</accession>
<keyword evidence="2" id="KW-1185">Reference proteome</keyword>
<evidence type="ECO:0000313" key="1">
    <source>
        <dbReference type="EMBL" id="TVY14365.1"/>
    </source>
</evidence>
<evidence type="ECO:0000313" key="2">
    <source>
        <dbReference type="Proteomes" id="UP000469559"/>
    </source>
</evidence>